<dbReference type="EMBL" id="CP117411">
    <property type="protein sequence ID" value="WCT72179.1"/>
    <property type="molecule type" value="Genomic_DNA"/>
</dbReference>
<dbReference type="Pfam" id="PF23212">
    <property type="entry name" value="DUF7064"/>
    <property type="match status" value="1"/>
</dbReference>
<protein>
    <recommendedName>
        <fullName evidence="1">DUF7064 domain-containing protein</fullName>
    </recommendedName>
</protein>
<dbReference type="InterPro" id="IPR055492">
    <property type="entry name" value="DUF7064"/>
</dbReference>
<proteinExistence type="predicted"/>
<name>A0ABY7TIN2_9SPHN</name>
<sequence length="347" mass="38657">MYMPPGTKLKLDARDEYTHEPEAASNYNESMYFNAFDSRQGIGCWMRIGNRPNEGHAEMTCCVYLPDGRVGFMFARPAIIDNKALAAAGMRFEVVEPLRCHRVTYSGELLIMDDPLAMADPSSAFKRYPKRAASIDLIFTGVSPMHGGEIVDADGSPIELDPETSVYRGHTEQMMAVTGRIVVDGLGYDVSQGTGYRDKSWGPRFWHSFFWYKWLPVTFSPTFAALLSIKGDPAGGPNRVSGNVLDGDHFDPIVAGKIDVDYAPAYLPKTLTARFRTARRDYVMTAEVLATVPLRHRRPGQDDRYVRITESMSRYQCDDHETLGMTEFTDLVVGGIPISEKKTPAAA</sequence>
<gene>
    <name evidence="2" type="ORF">PQ455_11050</name>
</gene>
<dbReference type="Proteomes" id="UP001220395">
    <property type="component" value="Chromosome"/>
</dbReference>
<organism evidence="2 3">
    <name type="scientific">Sphingomonas naphthae</name>
    <dbReference type="NCBI Taxonomy" id="1813468"/>
    <lineage>
        <taxon>Bacteria</taxon>
        <taxon>Pseudomonadati</taxon>
        <taxon>Pseudomonadota</taxon>
        <taxon>Alphaproteobacteria</taxon>
        <taxon>Sphingomonadales</taxon>
        <taxon>Sphingomonadaceae</taxon>
        <taxon>Sphingomonas</taxon>
    </lineage>
</organism>
<evidence type="ECO:0000259" key="1">
    <source>
        <dbReference type="Pfam" id="PF23212"/>
    </source>
</evidence>
<reference evidence="2 3" key="1">
    <citation type="submission" date="2023-02" db="EMBL/GenBank/DDBJ databases">
        <title>Genome sequence of Sphingomonas naphthae.</title>
        <authorList>
            <person name="Kim S."/>
            <person name="Heo J."/>
            <person name="Kwon S.-W."/>
        </authorList>
    </citation>
    <scope>NUCLEOTIDE SEQUENCE [LARGE SCALE GENOMIC DNA]</scope>
    <source>
        <strain evidence="2 3">KACC 18716</strain>
    </source>
</reference>
<dbReference type="SUPFAM" id="SSF159245">
    <property type="entry name" value="AttH-like"/>
    <property type="match status" value="1"/>
</dbReference>
<evidence type="ECO:0000313" key="2">
    <source>
        <dbReference type="EMBL" id="WCT72179.1"/>
    </source>
</evidence>
<evidence type="ECO:0000313" key="3">
    <source>
        <dbReference type="Proteomes" id="UP001220395"/>
    </source>
</evidence>
<accession>A0ABY7TIN2</accession>
<keyword evidence="3" id="KW-1185">Reference proteome</keyword>
<feature type="domain" description="DUF7064" evidence="1">
    <location>
        <begin position="206"/>
        <end position="330"/>
    </location>
</feature>
<dbReference type="RefSeq" id="WP_273686133.1">
    <property type="nucleotide sequence ID" value="NZ_CP117411.1"/>
</dbReference>